<dbReference type="HOGENOM" id="CLU_3416862_0_0_5"/>
<organism evidence="1 2">
    <name type="scientific">Methylorubrum extorquens (strain DSM 6343 / CIP 106787 / DM4)</name>
    <name type="common">Methylobacterium extorquens</name>
    <dbReference type="NCBI Taxonomy" id="661410"/>
    <lineage>
        <taxon>Bacteria</taxon>
        <taxon>Pseudomonadati</taxon>
        <taxon>Pseudomonadota</taxon>
        <taxon>Alphaproteobacteria</taxon>
        <taxon>Hyphomicrobiales</taxon>
        <taxon>Methylobacteriaceae</taxon>
        <taxon>Methylorubrum</taxon>
    </lineage>
</organism>
<name>C7C842_METED</name>
<evidence type="ECO:0000313" key="2">
    <source>
        <dbReference type="Proteomes" id="UP000008070"/>
    </source>
</evidence>
<sequence length="26" mass="2864">MIGLAVATLAAFELWRLYVSPEARSV</sequence>
<proteinExistence type="predicted"/>
<evidence type="ECO:0000313" key="1">
    <source>
        <dbReference type="EMBL" id="CAX21972.1"/>
    </source>
</evidence>
<dbReference type="EMBL" id="FP103042">
    <property type="protein sequence ID" value="CAX21972.1"/>
    <property type="molecule type" value="Genomic_DNA"/>
</dbReference>
<accession>C7C842</accession>
<protein>
    <submittedName>
        <fullName evidence="1">Uncharacterized protein</fullName>
    </submittedName>
</protein>
<dbReference type="KEGG" id="mdi:METDI0307"/>
<dbReference type="Proteomes" id="UP000008070">
    <property type="component" value="Chromosome"/>
</dbReference>
<gene>
    <name evidence="1" type="ORF">METD_I0307</name>
</gene>
<dbReference type="AlphaFoldDB" id="C7C842"/>
<reference evidence="2" key="1">
    <citation type="journal article" date="2009" name="PLoS ONE">
        <title>Methylobacterium genome sequences: a reference blueprint to investigate microbial metabolism of C1 compounds from natural and industrial sources.</title>
        <authorList>
            <person name="Vuilleumier S."/>
            <person name="Chistoserdova L."/>
            <person name="Lee M.-C."/>
            <person name="Bringel F."/>
            <person name="Lajus A."/>
            <person name="Zhou Y."/>
            <person name="Gourion B."/>
            <person name="Barbe V."/>
            <person name="Chang J."/>
            <person name="Cruveiller S."/>
            <person name="Dossat C."/>
            <person name="Gillett W."/>
            <person name="Gruffaz C."/>
            <person name="Haugen E."/>
            <person name="Hourcade E."/>
            <person name="Levy R."/>
            <person name="Mangenot S."/>
            <person name="Muller E."/>
            <person name="Nadalig T."/>
            <person name="Pagni M."/>
            <person name="Penny C."/>
            <person name="Peyraud R."/>
            <person name="Robinson D.G."/>
            <person name="Roche D."/>
            <person name="Rouy Z."/>
            <person name="Saenampechek C."/>
            <person name="Salvignol G."/>
            <person name="Vallenet D."/>
            <person name="Wu Z."/>
            <person name="Marx C.J."/>
            <person name="Vorholt J.A."/>
            <person name="Olson M.V."/>
            <person name="Kaul R."/>
            <person name="Weissenbach J."/>
            <person name="Medigue C."/>
            <person name="Lidstrom M.E."/>
        </authorList>
    </citation>
    <scope>NUCLEOTIDE SEQUENCE [LARGE SCALE GENOMIC DNA]</scope>
    <source>
        <strain evidence="2">DSM 6343 / CIP 106787 / DM4</strain>
    </source>
</reference>